<evidence type="ECO:0000313" key="1">
    <source>
        <dbReference type="EMBL" id="EFB76867.1"/>
    </source>
</evidence>
<evidence type="ECO:0000313" key="2">
    <source>
        <dbReference type="Proteomes" id="UP000003438"/>
    </source>
</evidence>
<dbReference type="EMBL" id="ACBY02000017">
    <property type="protein sequence ID" value="EFB76867.1"/>
    <property type="molecule type" value="Genomic_DNA"/>
</dbReference>
<gene>
    <name evidence="1" type="ORF">SUBVAR_04792</name>
</gene>
<proteinExistence type="predicted"/>
<dbReference type="Proteomes" id="UP000003438">
    <property type="component" value="Unassembled WGS sequence"/>
</dbReference>
<organism evidence="1 2">
    <name type="scientific">Subdoligranulum variabile DSM 15176</name>
    <dbReference type="NCBI Taxonomy" id="411471"/>
    <lineage>
        <taxon>Bacteria</taxon>
        <taxon>Bacillati</taxon>
        <taxon>Bacillota</taxon>
        <taxon>Clostridia</taxon>
        <taxon>Eubacteriales</taxon>
        <taxon>Oscillospiraceae</taxon>
        <taxon>Subdoligranulum</taxon>
    </lineage>
</organism>
<dbReference type="STRING" id="411471.SUBVAR_04792"/>
<reference evidence="1" key="1">
    <citation type="submission" date="2009-12" db="EMBL/GenBank/DDBJ databases">
        <authorList>
            <person name="Weinstock G."/>
            <person name="Sodergren E."/>
            <person name="Clifton S."/>
            <person name="Fulton L."/>
            <person name="Fulton B."/>
            <person name="Courtney L."/>
            <person name="Fronick C."/>
            <person name="Harrison M."/>
            <person name="Strong C."/>
            <person name="Farmer C."/>
            <person name="Delahaunty K."/>
            <person name="Markovic C."/>
            <person name="Hall O."/>
            <person name="Minx P."/>
            <person name="Tomlinson C."/>
            <person name="Mitreva M."/>
            <person name="Nelson J."/>
            <person name="Hou S."/>
            <person name="Wollam A."/>
            <person name="Pepin K.H."/>
            <person name="Johnson M."/>
            <person name="Bhonagiri V."/>
            <person name="Nash W.E."/>
            <person name="Warren W."/>
            <person name="Chinwalla A."/>
            <person name="Mardis E.R."/>
            <person name="Wilson R.K."/>
        </authorList>
    </citation>
    <scope>NUCLEOTIDE SEQUENCE [LARGE SCALE GENOMIC DNA]</scope>
    <source>
        <strain evidence="1">DSM 15176</strain>
    </source>
</reference>
<sequence length="42" mass="4544">MCYTCRPQEYGNGGARLGEAPYTTGWEKVPGAGRYTKSGQTT</sequence>
<protein>
    <submittedName>
        <fullName evidence="1">Uncharacterized protein</fullName>
    </submittedName>
</protein>
<name>D1PKB7_9FIRM</name>
<comment type="caution">
    <text evidence="1">The sequence shown here is derived from an EMBL/GenBank/DDBJ whole genome shotgun (WGS) entry which is preliminary data.</text>
</comment>
<dbReference type="AlphaFoldDB" id="D1PKB7"/>
<dbReference type="HOGENOM" id="CLU_3258793_0_0_9"/>
<keyword evidence="2" id="KW-1185">Reference proteome</keyword>
<accession>D1PKB7</accession>